<name>A0A1B0CJR1_LUTLO</name>
<dbReference type="EMBL" id="AJWK01014883">
    <property type="status" value="NOT_ANNOTATED_CDS"/>
    <property type="molecule type" value="Genomic_DNA"/>
</dbReference>
<dbReference type="Proteomes" id="UP000092461">
    <property type="component" value="Unassembled WGS sequence"/>
</dbReference>
<evidence type="ECO:0000313" key="2">
    <source>
        <dbReference type="Proteomes" id="UP000092461"/>
    </source>
</evidence>
<reference evidence="1" key="1">
    <citation type="submission" date="2020-05" db="UniProtKB">
        <authorList>
            <consortium name="EnsemblMetazoa"/>
        </authorList>
    </citation>
    <scope>IDENTIFICATION</scope>
    <source>
        <strain evidence="1">Jacobina</strain>
    </source>
</reference>
<dbReference type="EMBL" id="AJWK01014881">
    <property type="status" value="NOT_ANNOTATED_CDS"/>
    <property type="molecule type" value="Genomic_DNA"/>
</dbReference>
<evidence type="ECO:0000313" key="1">
    <source>
        <dbReference type="EnsemblMetazoa" id="LLOJ004764-PA"/>
    </source>
</evidence>
<protein>
    <submittedName>
        <fullName evidence="1">Uncharacterized protein</fullName>
    </submittedName>
</protein>
<dbReference type="VEuPathDB" id="VectorBase:LLOJ004764"/>
<keyword evidence="2" id="KW-1185">Reference proteome</keyword>
<proteinExistence type="predicted"/>
<sequence length="130" mass="13907">MYPGDEFDPTMGFSRFCVLPPKRYQIPTATITSSAKIFIPGSGQRVRSPGYQKLCARVIHIRDNRKGQPNRGAMEEPRLGGTALMITVAPTPGKYALAAGASTTSTSTQSAAALKYTANVGKSVFLPKIT</sequence>
<dbReference type="EMBL" id="AJWK01014884">
    <property type="status" value="NOT_ANNOTATED_CDS"/>
    <property type="molecule type" value="Genomic_DNA"/>
</dbReference>
<dbReference type="EnsemblMetazoa" id="LLOJ004764-RA">
    <property type="protein sequence ID" value="LLOJ004764-PA"/>
    <property type="gene ID" value="LLOJ004764"/>
</dbReference>
<dbReference type="EMBL" id="AJWK01014882">
    <property type="status" value="NOT_ANNOTATED_CDS"/>
    <property type="molecule type" value="Genomic_DNA"/>
</dbReference>
<dbReference type="AlphaFoldDB" id="A0A1B0CJR1"/>
<organism evidence="1 2">
    <name type="scientific">Lutzomyia longipalpis</name>
    <name type="common">Sand fly</name>
    <dbReference type="NCBI Taxonomy" id="7200"/>
    <lineage>
        <taxon>Eukaryota</taxon>
        <taxon>Metazoa</taxon>
        <taxon>Ecdysozoa</taxon>
        <taxon>Arthropoda</taxon>
        <taxon>Hexapoda</taxon>
        <taxon>Insecta</taxon>
        <taxon>Pterygota</taxon>
        <taxon>Neoptera</taxon>
        <taxon>Endopterygota</taxon>
        <taxon>Diptera</taxon>
        <taxon>Nematocera</taxon>
        <taxon>Psychodoidea</taxon>
        <taxon>Psychodidae</taxon>
        <taxon>Lutzomyia</taxon>
        <taxon>Lutzomyia</taxon>
    </lineage>
</organism>
<accession>A0A1B0CJR1</accession>